<feature type="compositionally biased region" description="Polar residues" evidence="1">
    <location>
        <begin position="47"/>
        <end position="63"/>
    </location>
</feature>
<evidence type="ECO:0000313" key="3">
    <source>
        <dbReference type="Proteomes" id="UP000680304"/>
    </source>
</evidence>
<evidence type="ECO:0000313" key="2">
    <source>
        <dbReference type="EMBL" id="GIQ62150.1"/>
    </source>
</evidence>
<keyword evidence="3" id="KW-1185">Reference proteome</keyword>
<protein>
    <submittedName>
        <fullName evidence="2">Uncharacterized protein</fullName>
    </submittedName>
</protein>
<dbReference type="EMBL" id="BOVJ01000021">
    <property type="protein sequence ID" value="GIQ62150.1"/>
    <property type="molecule type" value="Genomic_DNA"/>
</dbReference>
<evidence type="ECO:0000256" key="1">
    <source>
        <dbReference type="SAM" id="MobiDB-lite"/>
    </source>
</evidence>
<dbReference type="Proteomes" id="UP000680304">
    <property type="component" value="Unassembled WGS sequence"/>
</dbReference>
<reference evidence="2 3" key="1">
    <citation type="submission" date="2021-04" db="EMBL/GenBank/DDBJ databases">
        <title>Draft genome sequence of Paenibacillus cisolokensis, LC2-13A.</title>
        <authorList>
            <person name="Uke A."/>
            <person name="Chhe C."/>
            <person name="Baramee S."/>
            <person name="Kosugi A."/>
        </authorList>
    </citation>
    <scope>NUCLEOTIDE SEQUENCE [LARGE SCALE GENOMIC DNA]</scope>
    <source>
        <strain evidence="2 3">LC2-13A</strain>
    </source>
</reference>
<organism evidence="2 3">
    <name type="scientific">Paenibacillus cisolokensis</name>
    <dbReference type="NCBI Taxonomy" id="1658519"/>
    <lineage>
        <taxon>Bacteria</taxon>
        <taxon>Bacillati</taxon>
        <taxon>Bacillota</taxon>
        <taxon>Bacilli</taxon>
        <taxon>Bacillales</taxon>
        <taxon>Paenibacillaceae</taxon>
        <taxon>Paenibacillus</taxon>
    </lineage>
</organism>
<comment type="caution">
    <text evidence="2">The sequence shown here is derived from an EMBL/GenBank/DDBJ whole genome shotgun (WGS) entry which is preliminary data.</text>
</comment>
<proteinExistence type="predicted"/>
<gene>
    <name evidence="2" type="ORF">PACILC2_07180</name>
</gene>
<sequence length="63" mass="6486">MAKVIGPGGTSKAARDTGCKSIGPRGSAGSNTSYTTSRGYESDRTQGLRSSYQQTGSANNRKA</sequence>
<accession>A0ABQ4N1U6</accession>
<name>A0ABQ4N1U6_9BACL</name>
<feature type="compositionally biased region" description="Polar residues" evidence="1">
    <location>
        <begin position="28"/>
        <end position="39"/>
    </location>
</feature>
<feature type="region of interest" description="Disordered" evidence="1">
    <location>
        <begin position="1"/>
        <end position="63"/>
    </location>
</feature>